<dbReference type="Proteomes" id="UP000053660">
    <property type="component" value="Unassembled WGS sequence"/>
</dbReference>
<dbReference type="GO" id="GO:0000226">
    <property type="term" value="P:microtubule cytoskeleton organization"/>
    <property type="evidence" value="ECO:0007669"/>
    <property type="project" value="TreeGrafter"/>
</dbReference>
<dbReference type="OrthoDB" id="47802at2759"/>
<evidence type="ECO:0000256" key="2">
    <source>
        <dbReference type="ARBA" id="ARBA00022737"/>
    </source>
</evidence>
<protein>
    <submittedName>
        <fullName evidence="3">Uncharacterized protein</fullName>
    </submittedName>
</protein>
<organism evidence="3 4">
    <name type="scientific">Oesophagostomum dentatum</name>
    <name type="common">Nodular worm</name>
    <dbReference type="NCBI Taxonomy" id="61180"/>
    <lineage>
        <taxon>Eukaryota</taxon>
        <taxon>Metazoa</taxon>
        <taxon>Ecdysozoa</taxon>
        <taxon>Nematoda</taxon>
        <taxon>Chromadorea</taxon>
        <taxon>Rhabditida</taxon>
        <taxon>Rhabditina</taxon>
        <taxon>Rhabditomorpha</taxon>
        <taxon>Strongyloidea</taxon>
        <taxon>Strongylidae</taxon>
        <taxon>Oesophagostomum</taxon>
    </lineage>
</organism>
<dbReference type="SUPFAM" id="SSF50978">
    <property type="entry name" value="WD40 repeat-like"/>
    <property type="match status" value="1"/>
</dbReference>
<dbReference type="PANTHER" id="PTHR13720">
    <property type="entry name" value="WD-40 REPEAT PROTEIN"/>
    <property type="match status" value="1"/>
</dbReference>
<name>A0A0B1S5Y6_OESDE</name>
<proteinExistence type="predicted"/>
<keyword evidence="1" id="KW-0853">WD repeat</keyword>
<dbReference type="InterPro" id="IPR036322">
    <property type="entry name" value="WD40_repeat_dom_sf"/>
</dbReference>
<reference evidence="3 4" key="1">
    <citation type="submission" date="2014-03" db="EMBL/GenBank/DDBJ databases">
        <title>Draft genome of the hookworm Oesophagostomum dentatum.</title>
        <authorList>
            <person name="Mitreva M."/>
        </authorList>
    </citation>
    <scope>NUCLEOTIDE SEQUENCE [LARGE SCALE GENOMIC DNA]</scope>
    <source>
        <strain evidence="3 4">OD-Hann</strain>
    </source>
</reference>
<feature type="non-terminal residue" evidence="3">
    <location>
        <position position="118"/>
    </location>
</feature>
<dbReference type="InterPro" id="IPR015943">
    <property type="entry name" value="WD40/YVTN_repeat-like_dom_sf"/>
</dbReference>
<evidence type="ECO:0000313" key="3">
    <source>
        <dbReference type="EMBL" id="KHJ80748.1"/>
    </source>
</evidence>
<dbReference type="GO" id="GO:0072686">
    <property type="term" value="C:mitotic spindle"/>
    <property type="evidence" value="ECO:0007669"/>
    <property type="project" value="TreeGrafter"/>
</dbReference>
<sequence length="118" mass="12794">MCFSETGDVITGDSSGSLALWDPVTYKSKKQAHAVHQGGIFALALSRKGTLLSAGKDKTIAEWETADLVRRRRPVELPDDAGTPRIILNTDGNRIIVGTSRNTLFSGDFESGFKELVD</sequence>
<evidence type="ECO:0000256" key="1">
    <source>
        <dbReference type="ARBA" id="ARBA00022574"/>
    </source>
</evidence>
<dbReference type="GO" id="GO:0008017">
    <property type="term" value="F:microtubule binding"/>
    <property type="evidence" value="ECO:0007669"/>
    <property type="project" value="TreeGrafter"/>
</dbReference>
<dbReference type="EMBL" id="KN599570">
    <property type="protein sequence ID" value="KHJ80748.1"/>
    <property type="molecule type" value="Genomic_DNA"/>
</dbReference>
<dbReference type="Gene3D" id="2.130.10.10">
    <property type="entry name" value="YVTN repeat-like/Quinoprotein amine dehydrogenase"/>
    <property type="match status" value="1"/>
</dbReference>
<keyword evidence="4" id="KW-1185">Reference proteome</keyword>
<dbReference type="InterPro" id="IPR050630">
    <property type="entry name" value="WD_repeat_EMAP"/>
</dbReference>
<gene>
    <name evidence="3" type="ORF">OESDEN_19573</name>
</gene>
<dbReference type="Pfam" id="PF00400">
    <property type="entry name" value="WD40"/>
    <property type="match status" value="1"/>
</dbReference>
<keyword evidence="2" id="KW-0677">Repeat</keyword>
<evidence type="ECO:0000313" key="4">
    <source>
        <dbReference type="Proteomes" id="UP000053660"/>
    </source>
</evidence>
<accession>A0A0B1S5Y6</accession>
<dbReference type="PANTHER" id="PTHR13720:SF50">
    <property type="entry name" value="ECHINODERM MICROTUBULE-ASSOCIATED PROTEIN-LIKE 2"/>
    <property type="match status" value="1"/>
</dbReference>
<dbReference type="AlphaFoldDB" id="A0A0B1S5Y6"/>
<dbReference type="InterPro" id="IPR001680">
    <property type="entry name" value="WD40_rpt"/>
</dbReference>